<evidence type="ECO:0000256" key="5">
    <source>
        <dbReference type="ARBA" id="ARBA00022490"/>
    </source>
</evidence>
<keyword evidence="7 14" id="KW-0489">Methyltransferase</keyword>
<dbReference type="Proteomes" id="UP000214746">
    <property type="component" value="Unassembled WGS sequence"/>
</dbReference>
<evidence type="ECO:0000259" key="16">
    <source>
        <dbReference type="PROSITE" id="PS51686"/>
    </source>
</evidence>
<feature type="region of interest" description="Disordered" evidence="15">
    <location>
        <begin position="1"/>
        <end position="48"/>
    </location>
</feature>
<dbReference type="PROSITE" id="PS01153">
    <property type="entry name" value="NOL1_NOP2_SUN"/>
    <property type="match status" value="1"/>
</dbReference>
<dbReference type="InterPro" id="IPR004573">
    <property type="entry name" value="rRNA_ssu_MeTfrase_B"/>
</dbReference>
<evidence type="ECO:0000256" key="11">
    <source>
        <dbReference type="ARBA" id="ARBA00030399"/>
    </source>
</evidence>
<evidence type="ECO:0000256" key="4">
    <source>
        <dbReference type="ARBA" id="ARBA00012140"/>
    </source>
</evidence>
<evidence type="ECO:0000256" key="7">
    <source>
        <dbReference type="ARBA" id="ARBA00022603"/>
    </source>
</evidence>
<dbReference type="EMBL" id="NHRJ02000001">
    <property type="protein sequence ID" value="PZE22522.1"/>
    <property type="molecule type" value="Genomic_DNA"/>
</dbReference>
<dbReference type="InterPro" id="IPR029063">
    <property type="entry name" value="SAM-dependent_MTases_sf"/>
</dbReference>
<dbReference type="InterPro" id="IPR049560">
    <property type="entry name" value="MeTrfase_RsmB-F_NOP2_cat"/>
</dbReference>
<dbReference type="Pfam" id="PF01029">
    <property type="entry name" value="NusB"/>
    <property type="match status" value="1"/>
</dbReference>
<dbReference type="AlphaFoldDB" id="A0A2W1P472"/>
<comment type="catalytic activity">
    <reaction evidence="13">
        <text>cytidine(967) in 16S rRNA + S-adenosyl-L-methionine = 5-methylcytidine(967) in 16S rRNA + S-adenosyl-L-homocysteine + H(+)</text>
        <dbReference type="Rhea" id="RHEA:42748"/>
        <dbReference type="Rhea" id="RHEA-COMP:10219"/>
        <dbReference type="Rhea" id="RHEA-COMP:10220"/>
        <dbReference type="ChEBI" id="CHEBI:15378"/>
        <dbReference type="ChEBI" id="CHEBI:57856"/>
        <dbReference type="ChEBI" id="CHEBI:59789"/>
        <dbReference type="ChEBI" id="CHEBI:74483"/>
        <dbReference type="ChEBI" id="CHEBI:82748"/>
        <dbReference type="EC" id="2.1.1.176"/>
    </reaction>
</comment>
<comment type="function">
    <text evidence="1">Specifically methylates the cytosine at position 967 (m5C967) of 16S rRNA.</text>
</comment>
<keyword evidence="10 14" id="KW-0694">RNA-binding</keyword>
<keyword evidence="9 14" id="KW-0949">S-adenosyl-L-methionine</keyword>
<protein>
    <recommendedName>
        <fullName evidence="4">16S rRNA (cytosine(967)-C(5))-methyltransferase</fullName>
        <ecNumber evidence="4">2.1.1.176</ecNumber>
    </recommendedName>
    <alternativeName>
        <fullName evidence="11">16S rRNA m5C967 methyltransferase</fullName>
    </alternativeName>
    <alternativeName>
        <fullName evidence="12">rRNA (cytosine-C(5)-)-methyltransferase RsmB</fullName>
    </alternativeName>
</protein>
<dbReference type="FunFam" id="3.40.50.150:FF:000022">
    <property type="entry name" value="Ribosomal RNA small subunit methyltransferase B"/>
    <property type="match status" value="1"/>
</dbReference>
<evidence type="ECO:0000256" key="8">
    <source>
        <dbReference type="ARBA" id="ARBA00022679"/>
    </source>
</evidence>
<dbReference type="InterPro" id="IPR054728">
    <property type="entry name" value="RsmB-like_ferredoxin"/>
</dbReference>
<evidence type="ECO:0000256" key="14">
    <source>
        <dbReference type="PROSITE-ProRule" id="PRU01023"/>
    </source>
</evidence>
<dbReference type="InterPro" id="IPR035926">
    <property type="entry name" value="NusB-like_sf"/>
</dbReference>
<dbReference type="OrthoDB" id="9810297at2"/>
<dbReference type="GO" id="GO:0008649">
    <property type="term" value="F:rRNA methyltransferase activity"/>
    <property type="evidence" value="ECO:0007669"/>
    <property type="project" value="InterPro"/>
</dbReference>
<sequence length="478" mass="53891">MSESFEGGRRTAGGSDGRSSNTGGSRKAEAGAVRRGKGQASDGKQRGTARDAALEVLVRTEQDRSYSNLLLNQTLQKYNLEKLDAGLATEIVYGTIQRMNTIDHFLARFVSKGLAKLEPWVRSLLRLSFYQIYYLDRVPDHAVVNEAVNIAKRKGHRGISGMVNGVLRNVIRQKDTLTIPANLPAVTRIALTHSHPEWIVQRWIRQLGEEQTERICEANNVPPRVSVRVNTMKYSRQQLINVLADAGLEVEPSDLAPAGIIVKGAGNMALTTWYENGMISIQDESSMLVAETVDPQPGEKVLDCCAAPGGKTTHMAEKMGDRGELWACDIYEHKEKLVREQADRLQLESVRTVVMDARELHNRFPPASFDRILLDAPCSGLGVIRRKPDMKWTKRERDLDDICAIQRELLRTVHSLVRPGGVLVYSTCTIEYSENEGMVLEFLERHPEFEWDREHSRQIYPYEHQSDGFFIAKLRKRA</sequence>
<name>A0A2W1P472_PAEXE</name>
<keyword evidence="6" id="KW-0698">rRNA processing</keyword>
<dbReference type="FunFam" id="1.10.940.10:FF:000006">
    <property type="entry name" value="16S rRNA (Cytosine(967)-C(5))-methyltransferase RsmB"/>
    <property type="match status" value="1"/>
</dbReference>
<dbReference type="NCBIfam" id="NF011494">
    <property type="entry name" value="PRK14902.1"/>
    <property type="match status" value="1"/>
</dbReference>
<dbReference type="SUPFAM" id="SSF53335">
    <property type="entry name" value="S-adenosyl-L-methionine-dependent methyltransferases"/>
    <property type="match status" value="1"/>
</dbReference>
<dbReference type="EC" id="2.1.1.176" evidence="4"/>
<dbReference type="Pfam" id="PF22458">
    <property type="entry name" value="RsmF-B_ferredox"/>
    <property type="match status" value="1"/>
</dbReference>
<dbReference type="PRINTS" id="PR02008">
    <property type="entry name" value="RCMTFAMILY"/>
</dbReference>
<comment type="subcellular location">
    <subcellularLocation>
        <location evidence="2">Cytoplasm</location>
    </subcellularLocation>
</comment>
<evidence type="ECO:0000256" key="9">
    <source>
        <dbReference type="ARBA" id="ARBA00022691"/>
    </source>
</evidence>
<dbReference type="InterPro" id="IPR018314">
    <property type="entry name" value="RsmB/NOL1/NOP2-like_CS"/>
</dbReference>
<dbReference type="Pfam" id="PF01189">
    <property type="entry name" value="Methyltr_RsmB-F"/>
    <property type="match status" value="1"/>
</dbReference>
<dbReference type="RefSeq" id="WP_089198293.1">
    <property type="nucleotide sequence ID" value="NZ_NHRJ02000001.1"/>
</dbReference>
<dbReference type="Gene3D" id="3.40.50.150">
    <property type="entry name" value="Vaccinia Virus protein VP39"/>
    <property type="match status" value="1"/>
</dbReference>
<dbReference type="NCBIfam" id="TIGR00563">
    <property type="entry name" value="rsmB"/>
    <property type="match status" value="1"/>
</dbReference>
<dbReference type="FunFam" id="3.30.70.1170:FF:000003">
    <property type="entry name" value="16S rRNA (Cytosine(967)-C(5))-methyltransferase RsmB"/>
    <property type="match status" value="1"/>
</dbReference>
<evidence type="ECO:0000256" key="1">
    <source>
        <dbReference type="ARBA" id="ARBA00002724"/>
    </source>
</evidence>
<reference evidence="17" key="1">
    <citation type="submission" date="2018-06" db="EMBL/GenBank/DDBJ databases">
        <title>Paenibacillus xerothermodurans sp. nov. an extremely dry heat resistant spore forming bacterium isolated from the soil of Cape Canaveral, Florida.</title>
        <authorList>
            <person name="Seuylemezian A."/>
            <person name="Kaur N."/>
            <person name="Patil P."/>
            <person name="Patil P."/>
            <person name="Mayilraj S."/>
            <person name="Vaishampayan P."/>
        </authorList>
    </citation>
    <scope>NUCLEOTIDE SEQUENCE [LARGE SCALE GENOMIC DNA]</scope>
    <source>
        <strain evidence="17">ATCC 27380</strain>
    </source>
</reference>
<dbReference type="SUPFAM" id="SSF48013">
    <property type="entry name" value="NusB-like"/>
    <property type="match status" value="1"/>
</dbReference>
<feature type="binding site" evidence="14">
    <location>
        <begin position="305"/>
        <end position="311"/>
    </location>
    <ligand>
        <name>S-adenosyl-L-methionine</name>
        <dbReference type="ChEBI" id="CHEBI:59789"/>
    </ligand>
</feature>
<evidence type="ECO:0000256" key="6">
    <source>
        <dbReference type="ARBA" id="ARBA00022552"/>
    </source>
</evidence>
<evidence type="ECO:0000313" key="18">
    <source>
        <dbReference type="Proteomes" id="UP000214746"/>
    </source>
</evidence>
<dbReference type="PANTHER" id="PTHR22807">
    <property type="entry name" value="NOP2 YEAST -RELATED NOL1/NOP2/FMU SUN DOMAIN-CONTAINING"/>
    <property type="match status" value="1"/>
</dbReference>
<evidence type="ECO:0000256" key="13">
    <source>
        <dbReference type="ARBA" id="ARBA00047283"/>
    </source>
</evidence>
<keyword evidence="18" id="KW-1185">Reference proteome</keyword>
<dbReference type="Gene3D" id="1.10.940.10">
    <property type="entry name" value="NusB-like"/>
    <property type="match status" value="1"/>
</dbReference>
<dbReference type="GO" id="GO:0003723">
    <property type="term" value="F:RNA binding"/>
    <property type="evidence" value="ECO:0007669"/>
    <property type="project" value="UniProtKB-UniRule"/>
</dbReference>
<dbReference type="InterPro" id="IPR001678">
    <property type="entry name" value="MeTrfase_RsmB-F_NOP2_dom"/>
</dbReference>
<proteinExistence type="inferred from homology"/>
<organism evidence="17 18">
    <name type="scientific">Paenibacillus xerothermodurans</name>
    <dbReference type="NCBI Taxonomy" id="1977292"/>
    <lineage>
        <taxon>Bacteria</taxon>
        <taxon>Bacillati</taxon>
        <taxon>Bacillota</taxon>
        <taxon>Bacilli</taxon>
        <taxon>Bacillales</taxon>
        <taxon>Paenibacillaceae</taxon>
        <taxon>Paenibacillus</taxon>
    </lineage>
</organism>
<accession>A0A2W1P472</accession>
<feature type="binding site" evidence="14">
    <location>
        <position position="329"/>
    </location>
    <ligand>
        <name>S-adenosyl-L-methionine</name>
        <dbReference type="ChEBI" id="CHEBI:59789"/>
    </ligand>
</feature>
<comment type="caution">
    <text evidence="17">The sequence shown here is derived from an EMBL/GenBank/DDBJ whole genome shotgun (WGS) entry which is preliminary data.</text>
</comment>
<dbReference type="GO" id="GO:0006355">
    <property type="term" value="P:regulation of DNA-templated transcription"/>
    <property type="evidence" value="ECO:0007669"/>
    <property type="project" value="InterPro"/>
</dbReference>
<evidence type="ECO:0000256" key="10">
    <source>
        <dbReference type="ARBA" id="ARBA00022884"/>
    </source>
</evidence>
<dbReference type="CDD" id="cd02440">
    <property type="entry name" value="AdoMet_MTases"/>
    <property type="match status" value="1"/>
</dbReference>
<evidence type="ECO:0000313" key="17">
    <source>
        <dbReference type="EMBL" id="PZE22522.1"/>
    </source>
</evidence>
<comment type="similarity">
    <text evidence="3 14">Belongs to the class I-like SAM-binding methyltransferase superfamily. RsmB/NOP family.</text>
</comment>
<evidence type="ECO:0000256" key="3">
    <source>
        <dbReference type="ARBA" id="ARBA00007494"/>
    </source>
</evidence>
<feature type="active site" description="Nucleophile" evidence="14">
    <location>
        <position position="428"/>
    </location>
</feature>
<feature type="binding site" evidence="14">
    <location>
        <position position="375"/>
    </location>
    <ligand>
        <name>S-adenosyl-L-methionine</name>
        <dbReference type="ChEBI" id="CHEBI:59789"/>
    </ligand>
</feature>
<dbReference type="InterPro" id="IPR023267">
    <property type="entry name" value="RCMT"/>
</dbReference>
<dbReference type="PROSITE" id="PS51686">
    <property type="entry name" value="SAM_MT_RSMB_NOP"/>
    <property type="match status" value="1"/>
</dbReference>
<dbReference type="Gene3D" id="3.30.70.1170">
    <property type="entry name" value="Sun protein, domain 3"/>
    <property type="match status" value="1"/>
</dbReference>
<gene>
    <name evidence="17" type="ORF">CBW46_001690</name>
</gene>
<feature type="binding site" evidence="14">
    <location>
        <position position="356"/>
    </location>
    <ligand>
        <name>S-adenosyl-L-methionine</name>
        <dbReference type="ChEBI" id="CHEBI:59789"/>
    </ligand>
</feature>
<feature type="domain" description="SAM-dependent MTase RsmB/NOP-type" evidence="16">
    <location>
        <begin position="215"/>
        <end position="477"/>
    </location>
</feature>
<dbReference type="PANTHER" id="PTHR22807:SF53">
    <property type="entry name" value="RIBOSOMAL RNA SMALL SUBUNIT METHYLTRANSFERASE B-RELATED"/>
    <property type="match status" value="1"/>
</dbReference>
<dbReference type="InterPro" id="IPR006027">
    <property type="entry name" value="NusB_RsmB_TIM44"/>
</dbReference>
<evidence type="ECO:0000256" key="12">
    <source>
        <dbReference type="ARBA" id="ARBA00031088"/>
    </source>
</evidence>
<evidence type="ECO:0000256" key="2">
    <source>
        <dbReference type="ARBA" id="ARBA00004496"/>
    </source>
</evidence>
<evidence type="ECO:0000256" key="15">
    <source>
        <dbReference type="SAM" id="MobiDB-lite"/>
    </source>
</evidence>
<keyword evidence="5" id="KW-0963">Cytoplasm</keyword>
<keyword evidence="8 14" id="KW-0808">Transferase</keyword>
<dbReference type="GO" id="GO:0005737">
    <property type="term" value="C:cytoplasm"/>
    <property type="evidence" value="ECO:0007669"/>
    <property type="project" value="UniProtKB-SubCell"/>
</dbReference>